<name>A0A180GNK3_PUCT1</name>
<gene>
    <name evidence="1" type="ORF">PTTG_27301</name>
</gene>
<evidence type="ECO:0000313" key="1">
    <source>
        <dbReference type="EMBL" id="OAV93513.1"/>
    </source>
</evidence>
<proteinExistence type="predicted"/>
<dbReference type="Proteomes" id="UP000005240">
    <property type="component" value="Unassembled WGS sequence"/>
</dbReference>
<protein>
    <submittedName>
        <fullName evidence="1 2">Uncharacterized protein</fullName>
    </submittedName>
</protein>
<organism evidence="1">
    <name type="scientific">Puccinia triticina (isolate 1-1 / race 1 (BBBD))</name>
    <name type="common">Brown leaf rust fungus</name>
    <dbReference type="NCBI Taxonomy" id="630390"/>
    <lineage>
        <taxon>Eukaryota</taxon>
        <taxon>Fungi</taxon>
        <taxon>Dikarya</taxon>
        <taxon>Basidiomycota</taxon>
        <taxon>Pucciniomycotina</taxon>
        <taxon>Pucciniomycetes</taxon>
        <taxon>Pucciniales</taxon>
        <taxon>Pucciniaceae</taxon>
        <taxon>Puccinia</taxon>
    </lineage>
</organism>
<reference evidence="1" key="1">
    <citation type="submission" date="2009-11" db="EMBL/GenBank/DDBJ databases">
        <authorList>
            <consortium name="The Broad Institute Genome Sequencing Platform"/>
            <person name="Ward D."/>
            <person name="Feldgarden M."/>
            <person name="Earl A."/>
            <person name="Young S.K."/>
            <person name="Zeng Q."/>
            <person name="Koehrsen M."/>
            <person name="Alvarado L."/>
            <person name="Berlin A."/>
            <person name="Bochicchio J."/>
            <person name="Borenstein D."/>
            <person name="Chapman S.B."/>
            <person name="Chen Z."/>
            <person name="Engels R."/>
            <person name="Freedman E."/>
            <person name="Gellesch M."/>
            <person name="Goldberg J."/>
            <person name="Griggs A."/>
            <person name="Gujja S."/>
            <person name="Heilman E."/>
            <person name="Heiman D."/>
            <person name="Hepburn T."/>
            <person name="Howarth C."/>
            <person name="Jen D."/>
            <person name="Larson L."/>
            <person name="Lewis B."/>
            <person name="Mehta T."/>
            <person name="Park D."/>
            <person name="Pearson M."/>
            <person name="Roberts A."/>
            <person name="Saif S."/>
            <person name="Shea T."/>
            <person name="Shenoy N."/>
            <person name="Sisk P."/>
            <person name="Stolte C."/>
            <person name="Sykes S."/>
            <person name="Thomson T."/>
            <person name="Walk T."/>
            <person name="White J."/>
            <person name="Yandava C."/>
            <person name="Izard J."/>
            <person name="Baranova O.V."/>
            <person name="Blanton J.M."/>
            <person name="Tanner A.C."/>
            <person name="Dewhirst F.E."/>
            <person name="Haas B."/>
            <person name="Nusbaum C."/>
            <person name="Birren B."/>
        </authorList>
    </citation>
    <scope>NUCLEOTIDE SEQUENCE [LARGE SCALE GENOMIC DNA]</scope>
    <source>
        <strain evidence="1">1-1 BBBD Race 1</strain>
    </source>
</reference>
<dbReference type="EMBL" id="ADAS02000050">
    <property type="protein sequence ID" value="OAV93513.1"/>
    <property type="molecule type" value="Genomic_DNA"/>
</dbReference>
<dbReference type="OrthoDB" id="2497193at2759"/>
<keyword evidence="3" id="KW-1185">Reference proteome</keyword>
<dbReference type="EnsemblFungi" id="PTTG_27301-t43_1">
    <property type="protein sequence ID" value="PTTG_27301-t43_1-p1"/>
    <property type="gene ID" value="PTTG_27301"/>
</dbReference>
<reference evidence="1" key="2">
    <citation type="submission" date="2016-05" db="EMBL/GenBank/DDBJ databases">
        <title>Comparative analysis highlights variable genome content of wheat rusts and divergence of the mating loci.</title>
        <authorList>
            <person name="Cuomo C.A."/>
            <person name="Bakkeren G."/>
            <person name="Szabo L."/>
            <person name="Khalil H."/>
            <person name="Joly D."/>
            <person name="Goldberg J."/>
            <person name="Young S."/>
            <person name="Zeng Q."/>
            <person name="Fellers J."/>
        </authorList>
    </citation>
    <scope>NUCLEOTIDE SEQUENCE [LARGE SCALE GENOMIC DNA]</scope>
    <source>
        <strain evidence="1">1-1 BBBD Race 1</strain>
    </source>
</reference>
<accession>A0A180GNK3</accession>
<dbReference type="AlphaFoldDB" id="A0A180GNK3"/>
<sequence length="186" mass="21397">MTPKRFLEIFLSSENSEVAFLRRLWPQPRGIDSTMRLLELLRLEVQRSDSGRERWSTFIQQQAVKELVSQEAPRGCYPRGSFHSSVTVKALFFTPEEQRSEEKIMTKEHMPFLHGLIFGMLQQRGIANDTSMANKDAREAANLADETSKDAAECEDFVEVAYIQELTGQDRVNAWFARVGNLLFHL</sequence>
<reference evidence="2 3" key="3">
    <citation type="journal article" date="2017" name="G3 (Bethesda)">
        <title>Comparative analysis highlights variable genome content of wheat rusts and divergence of the mating loci.</title>
        <authorList>
            <person name="Cuomo C.A."/>
            <person name="Bakkeren G."/>
            <person name="Khalil H.B."/>
            <person name="Panwar V."/>
            <person name="Joly D."/>
            <person name="Linning R."/>
            <person name="Sakthikumar S."/>
            <person name="Song X."/>
            <person name="Adiconis X."/>
            <person name="Fan L."/>
            <person name="Goldberg J.M."/>
            <person name="Levin J.Z."/>
            <person name="Young S."/>
            <person name="Zeng Q."/>
            <person name="Anikster Y."/>
            <person name="Bruce M."/>
            <person name="Wang M."/>
            <person name="Yin C."/>
            <person name="McCallum B."/>
            <person name="Szabo L.J."/>
            <person name="Hulbert S."/>
            <person name="Chen X."/>
            <person name="Fellers J.P."/>
        </authorList>
    </citation>
    <scope>NUCLEOTIDE SEQUENCE</scope>
    <source>
        <strain evidence="2">isolate 1-1 / race 1 (BBBD)</strain>
        <strain evidence="3">Isolate 1-1 / race 1 (BBBD)</strain>
    </source>
</reference>
<dbReference type="VEuPathDB" id="FungiDB:PTTG_27301"/>
<reference evidence="2" key="4">
    <citation type="submission" date="2025-05" db="UniProtKB">
        <authorList>
            <consortium name="EnsemblFungi"/>
        </authorList>
    </citation>
    <scope>IDENTIFICATION</scope>
    <source>
        <strain evidence="2">isolate 1-1 / race 1 (BBBD)</strain>
    </source>
</reference>
<evidence type="ECO:0000313" key="3">
    <source>
        <dbReference type="Proteomes" id="UP000005240"/>
    </source>
</evidence>
<evidence type="ECO:0000313" key="2">
    <source>
        <dbReference type="EnsemblFungi" id="PTTG_27301-t43_1-p1"/>
    </source>
</evidence>